<keyword evidence="2 7" id="KW-0813">Transport</keyword>
<keyword evidence="3 7" id="KW-1134">Transmembrane beta strand</keyword>
<evidence type="ECO:0000256" key="8">
    <source>
        <dbReference type="SAM" id="MobiDB-lite"/>
    </source>
</evidence>
<dbReference type="PROSITE" id="PS00018">
    <property type="entry name" value="EF_HAND_1"/>
    <property type="match status" value="1"/>
</dbReference>
<feature type="chain" id="PRO_5011666791" evidence="9">
    <location>
        <begin position="22"/>
        <end position="1150"/>
    </location>
</feature>
<evidence type="ECO:0000256" key="6">
    <source>
        <dbReference type="ARBA" id="ARBA00023237"/>
    </source>
</evidence>
<reference evidence="12" key="1">
    <citation type="submission" date="2016-10" db="EMBL/GenBank/DDBJ databases">
        <authorList>
            <person name="Varghese N."/>
            <person name="Submissions S."/>
        </authorList>
    </citation>
    <scope>NUCLEOTIDE SEQUENCE [LARGE SCALE GENOMIC DNA]</scope>
    <source>
        <strain evidence="12">BP1-148</strain>
    </source>
</reference>
<dbReference type="InterPro" id="IPR012910">
    <property type="entry name" value="Plug_dom"/>
</dbReference>
<sequence length="1150" mass="128332">MSKSKFLLTILFTFIAQVMMAQSRVISGTVEDAMGPIMMANVVERDGNNRIISATQTDMMGNFSMEIKNPKNKLVVSYVGSKTKILPIGNQKTFKIKLEDDKTVLGEVKVVGRRTNAGGLNIDKREVSVSQQTMNMAEVEGMAFTSADEALQGEIAGLDIVTNSGNLGAGTSMRLRGVSTLSGSAEPLIVVDDKIFEYDAADFDPENMDEEKFSSMLAVSVDDIASITVLKDAAATAIWGSQGANGVIQITTKRGARGKPKVTLGYKFTGTWMPAGYDLLNGDNYTMMLKEEFYNPTQSSSATSTINEINYVPAESWAEANNWNKNTDWVSAIKQFGEQHEANFNISGGGQKATFRISASYNHQTGTVIKQKMDRLTTRLVLDYNVSDRIRFSTNFALTYTDNLKNYTYGSSKSSGSHNNLLAMALAMAPNASIYRYDRYNNNTGEYFLMNPTVTGMTPDDGNYTSTQLADVVAIGNPVAYANSSWQKEQTYSIVPDFNLKYELLGTGTGQHRLTFDGRVYFDIYAYSKPTYMPGSLSNGSYTDTNYNYLTNTETNQFKMGSRVTLTYTPAFKNEDFYLTMFARYEAGTQKNTYQYIAQSSIPNGMESATIDARLNDMNNQPSATKSAWQDFVYNAHFSYKSRYSVGFSLRGDGNSKFGPKNPWFYSPSVSLRYNLSEEPFFTPLKKYVSMFGIRGSWGITGSSSVSVDNYFNQYTSRAGRYSTSYFTTMSGMKLDDLRPQKKIGTNIGLNIGFLDDKFEVDLNFYKEKTKDLIMKGIPIPTSAAWNTSTTLSYGNVGEMENRGWEMSVSANKIITYKKFSLSASFNMAQNINKLLEMDQRVLDNLNSQPSYSKRGSASILNRVVVGDPLCSIYGFNSKGVFQYSYDYLQNYNTKQQQLQTQAAARGESYDWNYEAWINQQLAEGKTFPVATDENGKVIMTNTGVPKRLTYYYGDTEYEFKGGDAIYEDVNHDGNINELDIKYLGNSLPKMQGGFSLTLQYGNWKLVSRFNYRWGNKIINTARMGLESMYGTQNQCSSVTYRWRKDGDVTPIPRALYGTGYNYQVSSRFVESGSFLRLNNLQLSYSVPKSAIKKFGLNNLSAYVTMNNLFCWTKYSGIDPEIGAGTYSPASDGATTPRSKSITASLNFGF</sequence>
<keyword evidence="5 7" id="KW-0472">Membrane</keyword>
<dbReference type="EMBL" id="FNCQ01000013">
    <property type="protein sequence ID" value="SDG95101.1"/>
    <property type="molecule type" value="Genomic_DNA"/>
</dbReference>
<dbReference type="Pfam" id="PF07715">
    <property type="entry name" value="Plug"/>
    <property type="match status" value="1"/>
</dbReference>
<proteinExistence type="inferred from homology"/>
<dbReference type="SUPFAM" id="SSF49464">
    <property type="entry name" value="Carboxypeptidase regulatory domain-like"/>
    <property type="match status" value="1"/>
</dbReference>
<accession>A0A1G7YEZ1</accession>
<feature type="region of interest" description="Disordered" evidence="8">
    <location>
        <begin position="1127"/>
        <end position="1150"/>
    </location>
</feature>
<feature type="signal peptide" evidence="9">
    <location>
        <begin position="1"/>
        <end position="21"/>
    </location>
</feature>
<dbReference type="Gene3D" id="2.40.170.20">
    <property type="entry name" value="TonB-dependent receptor, beta-barrel domain"/>
    <property type="match status" value="1"/>
</dbReference>
<evidence type="ECO:0000256" key="7">
    <source>
        <dbReference type="PROSITE-ProRule" id="PRU01360"/>
    </source>
</evidence>
<dbReference type="Proteomes" id="UP000198779">
    <property type="component" value="Unassembled WGS sequence"/>
</dbReference>
<dbReference type="AlphaFoldDB" id="A0A1G7YEZ1"/>
<dbReference type="NCBIfam" id="TIGR04056">
    <property type="entry name" value="OMP_RagA_SusC"/>
    <property type="match status" value="1"/>
</dbReference>
<organism evidence="11 12">
    <name type="scientific">Prevotella communis</name>
    <dbReference type="NCBI Taxonomy" id="2913614"/>
    <lineage>
        <taxon>Bacteria</taxon>
        <taxon>Pseudomonadati</taxon>
        <taxon>Bacteroidota</taxon>
        <taxon>Bacteroidia</taxon>
        <taxon>Bacteroidales</taxon>
        <taxon>Prevotellaceae</taxon>
        <taxon>Prevotella</taxon>
    </lineage>
</organism>
<comment type="subcellular location">
    <subcellularLocation>
        <location evidence="1 7">Cell outer membrane</location>
        <topology evidence="1 7">Multi-pass membrane protein</topology>
    </subcellularLocation>
</comment>
<dbReference type="InterPro" id="IPR023997">
    <property type="entry name" value="TonB-dep_OMP_SusC/RagA_CS"/>
</dbReference>
<dbReference type="InterPro" id="IPR018247">
    <property type="entry name" value="EF_Hand_1_Ca_BS"/>
</dbReference>
<keyword evidence="4 7" id="KW-0812">Transmembrane</keyword>
<evidence type="ECO:0000256" key="5">
    <source>
        <dbReference type="ARBA" id="ARBA00023136"/>
    </source>
</evidence>
<dbReference type="InterPro" id="IPR039426">
    <property type="entry name" value="TonB-dep_rcpt-like"/>
</dbReference>
<comment type="similarity">
    <text evidence="7">Belongs to the TonB-dependent receptor family.</text>
</comment>
<keyword evidence="9" id="KW-0732">Signal</keyword>
<protein>
    <submittedName>
        <fullName evidence="11">TonB-linked outer membrane protein, SusC/RagA family</fullName>
    </submittedName>
</protein>
<dbReference type="InterPro" id="IPR036942">
    <property type="entry name" value="Beta-barrel_TonB_sf"/>
</dbReference>
<evidence type="ECO:0000256" key="1">
    <source>
        <dbReference type="ARBA" id="ARBA00004571"/>
    </source>
</evidence>
<dbReference type="SUPFAM" id="SSF56935">
    <property type="entry name" value="Porins"/>
    <property type="match status" value="1"/>
</dbReference>
<keyword evidence="12" id="KW-1185">Reference proteome</keyword>
<evidence type="ECO:0000256" key="9">
    <source>
        <dbReference type="SAM" id="SignalP"/>
    </source>
</evidence>
<evidence type="ECO:0000313" key="12">
    <source>
        <dbReference type="Proteomes" id="UP000198779"/>
    </source>
</evidence>
<evidence type="ECO:0000259" key="10">
    <source>
        <dbReference type="Pfam" id="PF07715"/>
    </source>
</evidence>
<evidence type="ECO:0000313" key="11">
    <source>
        <dbReference type="EMBL" id="SDG95101.1"/>
    </source>
</evidence>
<dbReference type="GO" id="GO:0009279">
    <property type="term" value="C:cell outer membrane"/>
    <property type="evidence" value="ECO:0007669"/>
    <property type="project" value="UniProtKB-SubCell"/>
</dbReference>
<dbReference type="PROSITE" id="PS52016">
    <property type="entry name" value="TONB_DEPENDENT_REC_3"/>
    <property type="match status" value="1"/>
</dbReference>
<evidence type="ECO:0000256" key="4">
    <source>
        <dbReference type="ARBA" id="ARBA00022692"/>
    </source>
</evidence>
<dbReference type="InterPro" id="IPR008969">
    <property type="entry name" value="CarboxyPept-like_regulatory"/>
</dbReference>
<dbReference type="RefSeq" id="WP_091818494.1">
    <property type="nucleotide sequence ID" value="NZ_FNCQ01000013.1"/>
</dbReference>
<gene>
    <name evidence="11" type="ORF">SAMN04487901_11364</name>
</gene>
<name>A0A1G7YEZ1_9BACT</name>
<dbReference type="NCBIfam" id="TIGR04057">
    <property type="entry name" value="SusC_RagA_signa"/>
    <property type="match status" value="1"/>
</dbReference>
<evidence type="ECO:0000256" key="3">
    <source>
        <dbReference type="ARBA" id="ARBA00022452"/>
    </source>
</evidence>
<keyword evidence="6 7" id="KW-0998">Cell outer membrane</keyword>
<feature type="domain" description="TonB-dependent receptor plug" evidence="10">
    <location>
        <begin position="123"/>
        <end position="247"/>
    </location>
</feature>
<dbReference type="STRING" id="645274.SAMN04487901_11364"/>
<feature type="compositionally biased region" description="Polar residues" evidence="8">
    <location>
        <begin position="1133"/>
        <end position="1150"/>
    </location>
</feature>
<dbReference type="InterPro" id="IPR037066">
    <property type="entry name" value="Plug_dom_sf"/>
</dbReference>
<evidence type="ECO:0000256" key="2">
    <source>
        <dbReference type="ARBA" id="ARBA00022448"/>
    </source>
</evidence>
<dbReference type="Gene3D" id="2.170.130.10">
    <property type="entry name" value="TonB-dependent receptor, plug domain"/>
    <property type="match status" value="1"/>
</dbReference>
<dbReference type="InterPro" id="IPR023996">
    <property type="entry name" value="TonB-dep_OMP_SusC/RagA"/>
</dbReference>